<organism evidence="8 9">
    <name type="scientific">Rothia aerolata</name>
    <dbReference type="NCBI Taxonomy" id="1812262"/>
    <lineage>
        <taxon>Bacteria</taxon>
        <taxon>Bacillati</taxon>
        <taxon>Actinomycetota</taxon>
        <taxon>Actinomycetes</taxon>
        <taxon>Micrococcales</taxon>
        <taxon>Micrococcaceae</taxon>
        <taxon>Rothia</taxon>
    </lineage>
</organism>
<dbReference type="InterPro" id="IPR002758">
    <property type="entry name" value="Cation_antiport_E"/>
</dbReference>
<dbReference type="PANTHER" id="PTHR34584">
    <property type="entry name" value="NA(+)/H(+) ANTIPORTER SUBUNIT E1"/>
    <property type="match status" value="1"/>
</dbReference>
<dbReference type="PANTHER" id="PTHR34584:SF1">
    <property type="entry name" value="NA(+)_H(+) ANTIPORTER SUBUNIT E1"/>
    <property type="match status" value="1"/>
</dbReference>
<gene>
    <name evidence="8" type="ORF">GCM10007359_15990</name>
</gene>
<dbReference type="GO" id="GO:0005886">
    <property type="term" value="C:plasma membrane"/>
    <property type="evidence" value="ECO:0007669"/>
    <property type="project" value="UniProtKB-SubCell"/>
</dbReference>
<evidence type="ECO:0000313" key="8">
    <source>
        <dbReference type="EMBL" id="GGH64066.1"/>
    </source>
</evidence>
<proteinExistence type="inferred from homology"/>
<feature type="transmembrane region" description="Helical" evidence="7">
    <location>
        <begin position="64"/>
        <end position="84"/>
    </location>
</feature>
<reference evidence="8 9" key="1">
    <citation type="journal article" date="2014" name="Int. J. Syst. Evol. Microbiol.">
        <title>Complete genome sequence of Corynebacterium casei LMG S-19264T (=DSM 44701T), isolated from a smear-ripened cheese.</title>
        <authorList>
            <consortium name="US DOE Joint Genome Institute (JGI-PGF)"/>
            <person name="Walter F."/>
            <person name="Albersmeier A."/>
            <person name="Kalinowski J."/>
            <person name="Ruckert C."/>
        </authorList>
    </citation>
    <scope>NUCLEOTIDE SEQUENCE [LARGE SCALE GENOMIC DNA]</scope>
    <source>
        <strain evidence="8 9">CCM 8669</strain>
    </source>
</reference>
<evidence type="ECO:0000256" key="5">
    <source>
        <dbReference type="ARBA" id="ARBA00022989"/>
    </source>
</evidence>
<dbReference type="EMBL" id="BMDC01000003">
    <property type="protein sequence ID" value="GGH64066.1"/>
    <property type="molecule type" value="Genomic_DNA"/>
</dbReference>
<dbReference type="RefSeq" id="WP_188359860.1">
    <property type="nucleotide sequence ID" value="NZ_BMDC01000003.1"/>
</dbReference>
<comment type="similarity">
    <text evidence="2">Belongs to the CPA3 antiporters (TC 2.A.63) subunit E family.</text>
</comment>
<evidence type="ECO:0000256" key="4">
    <source>
        <dbReference type="ARBA" id="ARBA00022692"/>
    </source>
</evidence>
<keyword evidence="5 7" id="KW-1133">Transmembrane helix</keyword>
<dbReference type="NCBIfam" id="NF006521">
    <property type="entry name" value="PRK08965.1-5"/>
    <property type="match status" value="1"/>
</dbReference>
<evidence type="ECO:0000256" key="7">
    <source>
        <dbReference type="SAM" id="Phobius"/>
    </source>
</evidence>
<evidence type="ECO:0000256" key="2">
    <source>
        <dbReference type="ARBA" id="ARBA00006228"/>
    </source>
</evidence>
<accession>A0A917ITQ1</accession>
<evidence type="ECO:0000256" key="3">
    <source>
        <dbReference type="ARBA" id="ARBA00022475"/>
    </source>
</evidence>
<keyword evidence="9" id="KW-1185">Reference proteome</keyword>
<keyword evidence="4 7" id="KW-0812">Transmembrane</keyword>
<comment type="caution">
    <text evidence="8">The sequence shown here is derived from an EMBL/GenBank/DDBJ whole genome shotgun (WGS) entry which is preliminary data.</text>
</comment>
<evidence type="ECO:0000256" key="6">
    <source>
        <dbReference type="ARBA" id="ARBA00023136"/>
    </source>
</evidence>
<comment type="subcellular location">
    <subcellularLocation>
        <location evidence="1">Cell membrane</location>
        <topology evidence="1">Multi-pass membrane protein</topology>
    </subcellularLocation>
</comment>
<evidence type="ECO:0000313" key="9">
    <source>
        <dbReference type="Proteomes" id="UP000600171"/>
    </source>
</evidence>
<keyword evidence="6 7" id="KW-0472">Membrane</keyword>
<sequence>MKSFLMHWVPSVAWLTFVWCALWQDFKLPNLAMGILLSLLALAVFKLPTLYLSNHFNLWYALKFLVYLVWKIAQASVQLLWVAITFKHPLNNSIIAVQLRTSSDLWITAISHSMSVIPGSVVVEVDRTISVLYFHVINTETEEEINDFIKQVRTVETMILKAVGSREEYERILDDEREEVAL</sequence>
<dbReference type="AlphaFoldDB" id="A0A917ITQ1"/>
<dbReference type="GO" id="GO:0008324">
    <property type="term" value="F:monoatomic cation transmembrane transporter activity"/>
    <property type="evidence" value="ECO:0007669"/>
    <property type="project" value="InterPro"/>
</dbReference>
<dbReference type="Proteomes" id="UP000600171">
    <property type="component" value="Unassembled WGS sequence"/>
</dbReference>
<protein>
    <submittedName>
        <fullName evidence="8">Cation antiporter subunit</fullName>
    </submittedName>
</protein>
<keyword evidence="3" id="KW-1003">Cell membrane</keyword>
<feature type="transmembrane region" description="Helical" evidence="7">
    <location>
        <begin position="30"/>
        <end position="52"/>
    </location>
</feature>
<dbReference type="Pfam" id="PF01899">
    <property type="entry name" value="MNHE"/>
    <property type="match status" value="1"/>
</dbReference>
<name>A0A917ITQ1_9MICC</name>
<evidence type="ECO:0000256" key="1">
    <source>
        <dbReference type="ARBA" id="ARBA00004651"/>
    </source>
</evidence>